<dbReference type="AlphaFoldDB" id="A0A9D4Z1F3"/>
<dbReference type="GO" id="GO:0006006">
    <property type="term" value="P:glucose metabolic process"/>
    <property type="evidence" value="ECO:0007669"/>
    <property type="project" value="InterPro"/>
</dbReference>
<dbReference type="OrthoDB" id="60984at2759"/>
<proteinExistence type="predicted"/>
<sequence>MLTHSEASPELVAEASGFSNREDWRCGFAEELCLTIVQAGDLARKKTCPALQCLFQHGFLPSNVAIIGEAENKQFLERCSYVADLYDGAEGRQCLAKVLDKRESKVK</sequence>
<dbReference type="SUPFAM" id="SSF51735">
    <property type="entry name" value="NAD(P)-binding Rossmann-fold domains"/>
    <property type="match status" value="1"/>
</dbReference>
<gene>
    <name evidence="2" type="ORF">D9Q98_000010</name>
</gene>
<accession>A0A9D4Z1F3</accession>
<reference evidence="2" key="1">
    <citation type="journal article" date="2019" name="Plant J.">
        <title>Chlorella vulgaris genome assembly and annotation reveals the molecular basis for metabolic acclimation to high light conditions.</title>
        <authorList>
            <person name="Cecchin M."/>
            <person name="Marcolungo L."/>
            <person name="Rossato M."/>
            <person name="Girolomoni L."/>
            <person name="Cosentino E."/>
            <person name="Cuine S."/>
            <person name="Li-Beisson Y."/>
            <person name="Delledonne M."/>
            <person name="Ballottari M."/>
        </authorList>
    </citation>
    <scope>NUCLEOTIDE SEQUENCE</scope>
    <source>
        <strain evidence="2">211/11P</strain>
    </source>
</reference>
<reference evidence="2" key="2">
    <citation type="submission" date="2020-11" db="EMBL/GenBank/DDBJ databases">
        <authorList>
            <person name="Cecchin M."/>
            <person name="Marcolungo L."/>
            <person name="Rossato M."/>
            <person name="Girolomoni L."/>
            <person name="Cosentino E."/>
            <person name="Cuine S."/>
            <person name="Li-Beisson Y."/>
            <person name="Delledonne M."/>
            <person name="Ballottari M."/>
        </authorList>
    </citation>
    <scope>NUCLEOTIDE SEQUENCE</scope>
    <source>
        <strain evidence="2">211/11P</strain>
        <tissue evidence="2">Whole cell</tissue>
    </source>
</reference>
<dbReference type="GO" id="GO:0050661">
    <property type="term" value="F:NADP binding"/>
    <property type="evidence" value="ECO:0007669"/>
    <property type="project" value="InterPro"/>
</dbReference>
<dbReference type="InterPro" id="IPR022674">
    <property type="entry name" value="G6P_DH_NAD-bd"/>
</dbReference>
<dbReference type="Pfam" id="PF00479">
    <property type="entry name" value="G6PD_N"/>
    <property type="match status" value="1"/>
</dbReference>
<keyword evidence="3" id="KW-1185">Reference proteome</keyword>
<dbReference type="InterPro" id="IPR036291">
    <property type="entry name" value="NAD(P)-bd_dom_sf"/>
</dbReference>
<feature type="domain" description="Glucose-6-phosphate dehydrogenase NAD-binding" evidence="1">
    <location>
        <begin position="39"/>
        <end position="72"/>
    </location>
</feature>
<dbReference type="GO" id="GO:0016614">
    <property type="term" value="F:oxidoreductase activity, acting on CH-OH group of donors"/>
    <property type="evidence" value="ECO:0007669"/>
    <property type="project" value="InterPro"/>
</dbReference>
<evidence type="ECO:0000313" key="2">
    <source>
        <dbReference type="EMBL" id="KAI3437557.1"/>
    </source>
</evidence>
<comment type="caution">
    <text evidence="2">The sequence shown here is derived from an EMBL/GenBank/DDBJ whole genome shotgun (WGS) entry which is preliminary data.</text>
</comment>
<evidence type="ECO:0000259" key="1">
    <source>
        <dbReference type="Pfam" id="PF00479"/>
    </source>
</evidence>
<dbReference type="Gene3D" id="3.40.50.720">
    <property type="entry name" value="NAD(P)-binding Rossmann-like Domain"/>
    <property type="match status" value="1"/>
</dbReference>
<protein>
    <recommendedName>
        <fullName evidence="1">Glucose-6-phosphate dehydrogenase NAD-binding domain-containing protein</fullName>
    </recommendedName>
</protein>
<dbReference type="Proteomes" id="UP001055712">
    <property type="component" value="Unassembled WGS sequence"/>
</dbReference>
<organism evidence="2 3">
    <name type="scientific">Chlorella vulgaris</name>
    <name type="common">Green alga</name>
    <dbReference type="NCBI Taxonomy" id="3077"/>
    <lineage>
        <taxon>Eukaryota</taxon>
        <taxon>Viridiplantae</taxon>
        <taxon>Chlorophyta</taxon>
        <taxon>core chlorophytes</taxon>
        <taxon>Trebouxiophyceae</taxon>
        <taxon>Chlorellales</taxon>
        <taxon>Chlorellaceae</taxon>
        <taxon>Chlorella clade</taxon>
        <taxon>Chlorella</taxon>
    </lineage>
</organism>
<evidence type="ECO:0000313" key="3">
    <source>
        <dbReference type="Proteomes" id="UP001055712"/>
    </source>
</evidence>
<dbReference type="EMBL" id="SIDB01000001">
    <property type="protein sequence ID" value="KAI3437557.1"/>
    <property type="molecule type" value="Genomic_DNA"/>
</dbReference>
<name>A0A9D4Z1F3_CHLVU</name>